<gene>
    <name evidence="2" type="ORF">Tci_358191</name>
</gene>
<feature type="compositionally biased region" description="Acidic residues" evidence="1">
    <location>
        <begin position="95"/>
        <end position="105"/>
    </location>
</feature>
<feature type="compositionally biased region" description="Basic and acidic residues" evidence="1">
    <location>
        <begin position="161"/>
        <end position="175"/>
    </location>
</feature>
<feature type="non-terminal residue" evidence="2">
    <location>
        <position position="1"/>
    </location>
</feature>
<accession>A0A699HCA9</accession>
<organism evidence="2">
    <name type="scientific">Tanacetum cinerariifolium</name>
    <name type="common">Dalmatian daisy</name>
    <name type="synonym">Chrysanthemum cinerariifolium</name>
    <dbReference type="NCBI Taxonomy" id="118510"/>
    <lineage>
        <taxon>Eukaryota</taxon>
        <taxon>Viridiplantae</taxon>
        <taxon>Streptophyta</taxon>
        <taxon>Embryophyta</taxon>
        <taxon>Tracheophyta</taxon>
        <taxon>Spermatophyta</taxon>
        <taxon>Magnoliopsida</taxon>
        <taxon>eudicotyledons</taxon>
        <taxon>Gunneridae</taxon>
        <taxon>Pentapetalae</taxon>
        <taxon>asterids</taxon>
        <taxon>campanulids</taxon>
        <taxon>Asterales</taxon>
        <taxon>Asteraceae</taxon>
        <taxon>Asteroideae</taxon>
        <taxon>Anthemideae</taxon>
        <taxon>Anthemidinae</taxon>
        <taxon>Tanacetum</taxon>
    </lineage>
</organism>
<comment type="caution">
    <text evidence="2">The sequence shown here is derived from an EMBL/GenBank/DDBJ whole genome shotgun (WGS) entry which is preliminary data.</text>
</comment>
<name>A0A699HCA9_TANCI</name>
<evidence type="ECO:0000313" key="2">
    <source>
        <dbReference type="EMBL" id="GEX86216.1"/>
    </source>
</evidence>
<feature type="compositionally biased region" description="Basic and acidic residues" evidence="1">
    <location>
        <begin position="76"/>
        <end position="94"/>
    </location>
</feature>
<feature type="region of interest" description="Disordered" evidence="1">
    <location>
        <begin position="51"/>
        <end position="187"/>
    </location>
</feature>
<sequence length="187" mass="21461">FYELCISEEVCHSLPSLHQLIITDLIKKFSNISQRIDEDYHSIKDDIPLTKKVDEGEKDAQSYDDVDDSDNMLEPGSHKKNLEYVKDDDVKEEEKVDEGEGDEMGSLEIRTEKMQTPIPTTLRSPRINLSSDKNIVQDLMSIRSLSTPTTSKDPHKQRRISSKDDAFHSKHHDDHQDDDAPPEGRKE</sequence>
<reference evidence="2" key="1">
    <citation type="journal article" date="2019" name="Sci. Rep.">
        <title>Draft genome of Tanacetum cinerariifolium, the natural source of mosquito coil.</title>
        <authorList>
            <person name="Yamashiro T."/>
            <person name="Shiraishi A."/>
            <person name="Satake H."/>
            <person name="Nakayama K."/>
        </authorList>
    </citation>
    <scope>NUCLEOTIDE SEQUENCE</scope>
</reference>
<feature type="compositionally biased region" description="Polar residues" evidence="1">
    <location>
        <begin position="117"/>
        <end position="134"/>
    </location>
</feature>
<proteinExistence type="predicted"/>
<protein>
    <submittedName>
        <fullName evidence="2">Uncharacterized protein</fullName>
    </submittedName>
</protein>
<feature type="compositionally biased region" description="Acidic residues" evidence="1">
    <location>
        <begin position="62"/>
        <end position="71"/>
    </location>
</feature>
<feature type="compositionally biased region" description="Basic and acidic residues" evidence="1">
    <location>
        <begin position="51"/>
        <end position="61"/>
    </location>
</feature>
<evidence type="ECO:0000256" key="1">
    <source>
        <dbReference type="SAM" id="MobiDB-lite"/>
    </source>
</evidence>
<dbReference type="AlphaFoldDB" id="A0A699HCA9"/>
<dbReference type="EMBL" id="BKCJ010135085">
    <property type="protein sequence ID" value="GEX86216.1"/>
    <property type="molecule type" value="Genomic_DNA"/>
</dbReference>